<feature type="region of interest" description="Disordered" evidence="1">
    <location>
        <begin position="70"/>
        <end position="105"/>
    </location>
</feature>
<keyword evidence="4" id="KW-1185">Reference proteome</keyword>
<dbReference type="EMBL" id="CAMXCT010003048">
    <property type="protein sequence ID" value="CAI4002138.1"/>
    <property type="molecule type" value="Genomic_DNA"/>
</dbReference>
<dbReference type="Proteomes" id="UP001152797">
    <property type="component" value="Unassembled WGS sequence"/>
</dbReference>
<feature type="region of interest" description="Disordered" evidence="1">
    <location>
        <begin position="1"/>
        <end position="23"/>
    </location>
</feature>
<comment type="caution">
    <text evidence="2">The sequence shown here is derived from an EMBL/GenBank/DDBJ whole genome shotgun (WGS) entry which is preliminary data.</text>
</comment>
<reference evidence="3 4" key="2">
    <citation type="submission" date="2024-05" db="EMBL/GenBank/DDBJ databases">
        <authorList>
            <person name="Chen Y."/>
            <person name="Shah S."/>
            <person name="Dougan E. K."/>
            <person name="Thang M."/>
            <person name="Chan C."/>
        </authorList>
    </citation>
    <scope>NUCLEOTIDE SEQUENCE [LARGE SCALE GENOMIC DNA]</scope>
</reference>
<sequence>MDPATAKTAVARSMQAAEAKTKEEAQNILKTVYAAAAKAAEAKTKEEAQNILKTVYAAAAKAAEAKAEVAAPVAEAPEEPKDEEDATGAELAAPTAEEESIQKQEMAVCVRRRTGASGEITRAVRAEDGSVLRGILKTPPAKDLD</sequence>
<evidence type="ECO:0000313" key="2">
    <source>
        <dbReference type="EMBL" id="CAI4002138.1"/>
    </source>
</evidence>
<proteinExistence type="predicted"/>
<evidence type="ECO:0000256" key="1">
    <source>
        <dbReference type="SAM" id="MobiDB-lite"/>
    </source>
</evidence>
<evidence type="ECO:0000313" key="4">
    <source>
        <dbReference type="Proteomes" id="UP001152797"/>
    </source>
</evidence>
<feature type="compositionally biased region" description="Acidic residues" evidence="1">
    <location>
        <begin position="76"/>
        <end position="87"/>
    </location>
</feature>
<accession>A0A9P1G6Q1</accession>
<evidence type="ECO:0000313" key="3">
    <source>
        <dbReference type="EMBL" id="CAL4789450.1"/>
    </source>
</evidence>
<name>A0A9P1G6Q1_9DINO</name>
<protein>
    <submittedName>
        <fullName evidence="2">Uncharacterized protein</fullName>
    </submittedName>
</protein>
<dbReference type="EMBL" id="CAMXCT030003048">
    <property type="protein sequence ID" value="CAL4789450.1"/>
    <property type="molecule type" value="Genomic_DNA"/>
</dbReference>
<organism evidence="2">
    <name type="scientific">Cladocopium goreaui</name>
    <dbReference type="NCBI Taxonomy" id="2562237"/>
    <lineage>
        <taxon>Eukaryota</taxon>
        <taxon>Sar</taxon>
        <taxon>Alveolata</taxon>
        <taxon>Dinophyceae</taxon>
        <taxon>Suessiales</taxon>
        <taxon>Symbiodiniaceae</taxon>
        <taxon>Cladocopium</taxon>
    </lineage>
</organism>
<dbReference type="AlphaFoldDB" id="A0A9P1G6Q1"/>
<gene>
    <name evidence="2" type="ORF">C1SCF055_LOCUS28110</name>
</gene>
<reference evidence="2" key="1">
    <citation type="submission" date="2022-10" db="EMBL/GenBank/DDBJ databases">
        <authorList>
            <person name="Chen Y."/>
            <person name="Dougan E. K."/>
            <person name="Chan C."/>
            <person name="Rhodes N."/>
            <person name="Thang M."/>
        </authorList>
    </citation>
    <scope>NUCLEOTIDE SEQUENCE</scope>
</reference>
<dbReference type="EMBL" id="CAMXCT020003048">
    <property type="protein sequence ID" value="CAL1155513.1"/>
    <property type="molecule type" value="Genomic_DNA"/>
</dbReference>